<organism evidence="2 3">
    <name type="scientific">Sphingobium fontiphilum</name>
    <dbReference type="NCBI Taxonomy" id="944425"/>
    <lineage>
        <taxon>Bacteria</taxon>
        <taxon>Pseudomonadati</taxon>
        <taxon>Pseudomonadota</taxon>
        <taxon>Alphaproteobacteria</taxon>
        <taxon>Sphingomonadales</taxon>
        <taxon>Sphingomonadaceae</taxon>
        <taxon>Sphingobium</taxon>
    </lineage>
</organism>
<dbReference type="AlphaFoldDB" id="A0A7W6DLX6"/>
<dbReference type="RefSeq" id="WP_246344653.1">
    <property type="nucleotide sequence ID" value="NZ_JACIEB010000006.1"/>
</dbReference>
<accession>A0A7W6DLX6</accession>
<dbReference type="Pfam" id="PF10988">
    <property type="entry name" value="DUF2807"/>
    <property type="match status" value="1"/>
</dbReference>
<proteinExistence type="predicted"/>
<dbReference type="EMBL" id="JACIEB010000006">
    <property type="protein sequence ID" value="MBB3983052.1"/>
    <property type="molecule type" value="Genomic_DNA"/>
</dbReference>
<comment type="caution">
    <text evidence="2">The sequence shown here is derived from an EMBL/GenBank/DDBJ whole genome shotgun (WGS) entry which is preliminary data.</text>
</comment>
<feature type="domain" description="Putative auto-transporter adhesin head GIN" evidence="1">
    <location>
        <begin position="12"/>
        <end position="192"/>
    </location>
</feature>
<protein>
    <recommendedName>
        <fullName evidence="1">Putative auto-transporter adhesin head GIN domain-containing protein</fullName>
    </recommendedName>
</protein>
<dbReference type="InterPro" id="IPR021255">
    <property type="entry name" value="DUF2807"/>
</dbReference>
<reference evidence="2 3" key="1">
    <citation type="submission" date="2020-08" db="EMBL/GenBank/DDBJ databases">
        <title>Genomic Encyclopedia of Type Strains, Phase IV (KMG-IV): sequencing the most valuable type-strain genomes for metagenomic binning, comparative biology and taxonomic classification.</title>
        <authorList>
            <person name="Goeker M."/>
        </authorList>
    </citation>
    <scope>NUCLEOTIDE SEQUENCE [LARGE SCALE GENOMIC DNA]</scope>
    <source>
        <strain evidence="2 3">DSM 29348</strain>
    </source>
</reference>
<gene>
    <name evidence="2" type="ORF">GGR44_002732</name>
</gene>
<sequence>MAATQAYVVPSFDSVRIDAPIRVELTTGRGVAASGEGPRATLDRIALSVSGRLLSIRMTPLRPGEKNAGSATLRLSTGDLRRLVMVGGGAVSVDRMKGLNGDIVVGGNGDVTVAAVEVDRLTVSLAGGGRVTLSGKAGAADIRLWGPGELAASGLAARTARVSNDGPGDMALTAITSADVRASGTGDVTVSGPAACTVANNGAGRVACGGESY</sequence>
<dbReference type="Proteomes" id="UP000552757">
    <property type="component" value="Unassembled WGS sequence"/>
</dbReference>
<name>A0A7W6DLX6_9SPHN</name>
<evidence type="ECO:0000259" key="1">
    <source>
        <dbReference type="Pfam" id="PF10988"/>
    </source>
</evidence>
<dbReference type="Gene3D" id="2.160.20.120">
    <property type="match status" value="1"/>
</dbReference>
<keyword evidence="3" id="KW-1185">Reference proteome</keyword>
<evidence type="ECO:0000313" key="3">
    <source>
        <dbReference type="Proteomes" id="UP000552757"/>
    </source>
</evidence>
<evidence type="ECO:0000313" key="2">
    <source>
        <dbReference type="EMBL" id="MBB3983052.1"/>
    </source>
</evidence>